<organism evidence="1 2">
    <name type="scientific">Fulvivirga kasyanovii</name>
    <dbReference type="NCBI Taxonomy" id="396812"/>
    <lineage>
        <taxon>Bacteria</taxon>
        <taxon>Pseudomonadati</taxon>
        <taxon>Bacteroidota</taxon>
        <taxon>Cytophagia</taxon>
        <taxon>Cytophagales</taxon>
        <taxon>Fulvivirgaceae</taxon>
        <taxon>Fulvivirga</taxon>
    </lineage>
</organism>
<dbReference type="Proteomes" id="UP000798808">
    <property type="component" value="Unassembled WGS sequence"/>
</dbReference>
<sequence>MRNILFLILIFLQFTPGMSYGQEKEMLIEQIAEKKIVRKNFDKNGNSQGMQIFLTGELKRESETYTVEVLVELYDENNQLDEKYTTTYKCNPREFDVLLNVFPFTDPGDEKIKVDIASEDFKQLYDLQSSTKLKDIHLKISVESGVLSFFGSKSLVTIKNRQSKKENGKITISSDAVVEAYVMGLKIKTINYTVEEYLTESLVLQRQKITEDDGAYFTMTYEQNNKE</sequence>
<dbReference type="RefSeq" id="WP_155175909.1">
    <property type="nucleotide sequence ID" value="NZ_BAAAFL010000017.1"/>
</dbReference>
<name>A0ABW9RW38_9BACT</name>
<dbReference type="Gene3D" id="2.40.360.20">
    <property type="match status" value="1"/>
</dbReference>
<evidence type="ECO:0000313" key="2">
    <source>
        <dbReference type="Proteomes" id="UP000798808"/>
    </source>
</evidence>
<reference evidence="1 2" key="1">
    <citation type="submission" date="2019-02" db="EMBL/GenBank/DDBJ databases">
        <authorList>
            <person name="Goldberg S.R."/>
            <person name="Haltli B.A."/>
            <person name="Correa H."/>
            <person name="Russell K.G."/>
        </authorList>
    </citation>
    <scope>NUCLEOTIDE SEQUENCE [LARGE SCALE GENOMIC DNA]</scope>
    <source>
        <strain evidence="1 2">JCM 16186</strain>
    </source>
</reference>
<evidence type="ECO:0008006" key="3">
    <source>
        <dbReference type="Google" id="ProtNLM"/>
    </source>
</evidence>
<proteinExistence type="predicted"/>
<accession>A0ABW9RW38</accession>
<comment type="caution">
    <text evidence="1">The sequence shown here is derived from an EMBL/GenBank/DDBJ whole genome shotgun (WGS) entry which is preliminary data.</text>
</comment>
<protein>
    <recommendedName>
        <fullName evidence="3">Auto-transporter adhesin head GIN domain-containing protein</fullName>
    </recommendedName>
</protein>
<gene>
    <name evidence="1" type="ORF">E1163_25910</name>
</gene>
<evidence type="ECO:0000313" key="1">
    <source>
        <dbReference type="EMBL" id="MTI28418.1"/>
    </source>
</evidence>
<dbReference type="EMBL" id="SMLW01000662">
    <property type="protein sequence ID" value="MTI28418.1"/>
    <property type="molecule type" value="Genomic_DNA"/>
</dbReference>
<keyword evidence="2" id="KW-1185">Reference proteome</keyword>